<proteinExistence type="predicted"/>
<evidence type="ECO:0000313" key="2">
    <source>
        <dbReference type="Proteomes" id="UP000033876"/>
    </source>
</evidence>
<dbReference type="EMBL" id="LBTF01000013">
    <property type="protein sequence ID" value="KKQ35492.1"/>
    <property type="molecule type" value="Genomic_DNA"/>
</dbReference>
<dbReference type="Proteomes" id="UP000033876">
    <property type="component" value="Unassembled WGS sequence"/>
</dbReference>
<organism evidence="1 2">
    <name type="scientific">Candidatus Nomurabacteria bacterium GW2011_GWB1_37_5</name>
    <dbReference type="NCBI Taxonomy" id="1618742"/>
    <lineage>
        <taxon>Bacteria</taxon>
        <taxon>Candidatus Nomuraibacteriota</taxon>
    </lineage>
</organism>
<accession>A0A0G0GZM7</accession>
<protein>
    <submittedName>
        <fullName evidence="1">Uncharacterized protein</fullName>
    </submittedName>
</protein>
<comment type="caution">
    <text evidence="1">The sequence shown here is derived from an EMBL/GenBank/DDBJ whole genome shotgun (WGS) entry which is preliminary data.</text>
</comment>
<reference evidence="1 2" key="1">
    <citation type="journal article" date="2015" name="Nature">
        <title>rRNA introns, odd ribosomes, and small enigmatic genomes across a large radiation of phyla.</title>
        <authorList>
            <person name="Brown C.T."/>
            <person name="Hug L.A."/>
            <person name="Thomas B.C."/>
            <person name="Sharon I."/>
            <person name="Castelle C.J."/>
            <person name="Singh A."/>
            <person name="Wilkins M.J."/>
            <person name="Williams K.H."/>
            <person name="Banfield J.F."/>
        </authorList>
    </citation>
    <scope>NUCLEOTIDE SEQUENCE [LARGE SCALE GENOMIC DNA]</scope>
</reference>
<dbReference type="AlphaFoldDB" id="A0A0G0GZM7"/>
<name>A0A0G0GZM7_9BACT</name>
<gene>
    <name evidence="1" type="ORF">US50_C0013G0006</name>
</gene>
<sequence length="416" mass="49223">MKNDLFLRHLLMAGKISDSQARELLTMQFDKLEKETIAQLAKKVGLPDNDLLTCQLIYQLQSDELLYGLLCVLRNSSYPNPVYLFLEDLVKSSWPSERNIANIYKFLIPVSDERIDKIVEQHGGKSLDRLIGVTIAICNQADISFFDKLNFWSTACEFIKKESKKQDKILDLNEFRKAIANAATEDAISQIIIDEFWILEFLRIKNYKFFEIVVTSKCWQKARQKQREKWVAEAGVSWSYLTRANKGLGAICWQDIHPKKRKEWIIAKEREEKDKIKSWEVGHSFYHSLFIHEINRLVRLKTFSKESVSSFISFLTMYDSKGTESLKFHMDQWYFGRELFQTMPHEKQFELVYGDNLPFKIAYELKNYCILTFNEWVKLRRKTFNFSNELIIKNTKWENESPRMIKRAMKEFNVSI</sequence>
<evidence type="ECO:0000313" key="1">
    <source>
        <dbReference type="EMBL" id="KKQ35492.1"/>
    </source>
</evidence>